<dbReference type="FunFam" id="3.40.640.10:FF:000021">
    <property type="entry name" value="Glutamate-1-semialdehyde 2,1-aminomutase"/>
    <property type="match status" value="1"/>
</dbReference>
<proteinExistence type="inferred from homology"/>
<evidence type="ECO:0000256" key="7">
    <source>
        <dbReference type="HAMAP-Rule" id="MF_00375"/>
    </source>
</evidence>
<dbReference type="HAMAP" id="MF_00375">
    <property type="entry name" value="HemL_aminotrans_3"/>
    <property type="match status" value="1"/>
</dbReference>
<evidence type="ECO:0000256" key="5">
    <source>
        <dbReference type="ARBA" id="ARBA00023235"/>
    </source>
</evidence>
<dbReference type="RefSeq" id="WP_150864247.1">
    <property type="nucleotide sequence ID" value="NZ_VYXP01000005.1"/>
</dbReference>
<dbReference type="GO" id="GO:0008483">
    <property type="term" value="F:transaminase activity"/>
    <property type="evidence" value="ECO:0007669"/>
    <property type="project" value="InterPro"/>
</dbReference>
<dbReference type="InterPro" id="IPR015422">
    <property type="entry name" value="PyrdxlP-dep_Trfase_small"/>
</dbReference>
<comment type="cofactor">
    <cofactor evidence="1 7">
        <name>pyridoxal 5'-phosphate</name>
        <dbReference type="ChEBI" id="CHEBI:597326"/>
    </cofactor>
</comment>
<evidence type="ECO:0000313" key="9">
    <source>
        <dbReference type="Proteomes" id="UP000325372"/>
    </source>
</evidence>
<dbReference type="CDD" id="cd00610">
    <property type="entry name" value="OAT_like"/>
    <property type="match status" value="1"/>
</dbReference>
<accession>A0A5N0TCM1</accession>
<dbReference type="InterPro" id="IPR004639">
    <property type="entry name" value="4pyrrol_synth_GluAld_NH2Trfase"/>
</dbReference>
<evidence type="ECO:0000256" key="1">
    <source>
        <dbReference type="ARBA" id="ARBA00001933"/>
    </source>
</evidence>
<organism evidence="8 9">
    <name type="scientific">Marinihelvus fidelis</name>
    <dbReference type="NCBI Taxonomy" id="2613842"/>
    <lineage>
        <taxon>Bacteria</taxon>
        <taxon>Pseudomonadati</taxon>
        <taxon>Pseudomonadota</taxon>
        <taxon>Gammaproteobacteria</taxon>
        <taxon>Chromatiales</taxon>
        <taxon>Wenzhouxiangellaceae</taxon>
        <taxon>Marinihelvus</taxon>
    </lineage>
</organism>
<dbReference type="GO" id="GO:0030170">
    <property type="term" value="F:pyridoxal phosphate binding"/>
    <property type="evidence" value="ECO:0007669"/>
    <property type="project" value="InterPro"/>
</dbReference>
<keyword evidence="4 7" id="KW-0663">Pyridoxal phosphate</keyword>
<name>A0A5N0TCM1_9GAMM</name>
<reference evidence="8 9" key="1">
    <citation type="submission" date="2019-09" db="EMBL/GenBank/DDBJ databases">
        <title>Wenzhouxiangella sp. Genome sequencing and assembly.</title>
        <authorList>
            <person name="Zhang R."/>
        </authorList>
    </citation>
    <scope>NUCLEOTIDE SEQUENCE [LARGE SCALE GENOMIC DNA]</scope>
    <source>
        <strain evidence="8 9">W260</strain>
    </source>
</reference>
<dbReference type="EMBL" id="VYXP01000005">
    <property type="protein sequence ID" value="KAA9131596.1"/>
    <property type="molecule type" value="Genomic_DNA"/>
</dbReference>
<keyword evidence="6 7" id="KW-0627">Porphyrin biosynthesis</keyword>
<dbReference type="PANTHER" id="PTHR43713:SF3">
    <property type="entry name" value="GLUTAMATE-1-SEMIALDEHYDE 2,1-AMINOMUTASE 1, CHLOROPLASTIC-RELATED"/>
    <property type="match status" value="1"/>
</dbReference>
<keyword evidence="7" id="KW-0963">Cytoplasm</keyword>
<dbReference type="InterPro" id="IPR049704">
    <property type="entry name" value="Aminotrans_3_PPA_site"/>
</dbReference>
<dbReference type="Gene3D" id="3.40.640.10">
    <property type="entry name" value="Type I PLP-dependent aspartate aminotransferase-like (Major domain)"/>
    <property type="match status" value="1"/>
</dbReference>
<comment type="pathway">
    <text evidence="2">Porphyrin-containing compound metabolism; protoporphyrin-IX biosynthesis; 5-aminolevulinate from L-glutamyl-tRNA(Glu): step 2/2.</text>
</comment>
<evidence type="ECO:0000313" key="8">
    <source>
        <dbReference type="EMBL" id="KAA9131596.1"/>
    </source>
</evidence>
<sequence length="426" mass="44676">MTTNSELLARARVHIPGGVNSPVRAFNGVGGEPLFIERAEGSRIYDVSGRGYIDYVGSWGPMIAGHAHPDILAAVKQAAERGLSFGAPAPGEVTMAEKLCELVPAMDMVRMVNSGTEATMSAVRLARAATGRDRIIKFEGCYHGHADSFLVKAGSGALTLGVPTSPGVPAVLADLTLTLPFNDAEAVRQCLEANVGEVAAIIVEPVAGNMNCIPPAEGYLQALRRLCDEHGTLLIFDEVMTGFRVALGGAQSLYDVVPDLSTFGKVIGGGMPVGAFGGKREYMEQVAPTGPVYQAGTLSGNPVAMAAGLANLDLISRPGFYEDLEAKTTMLVDGLRDAAQAAGVPMAFSQVGGMFGLFFTEATEVTCFDEVMACDTERFKTLFHGLLDAGVYLAPSAFEAGFVSSAHTEDDIRETVAAAADVLKTF</sequence>
<dbReference type="GO" id="GO:0005737">
    <property type="term" value="C:cytoplasm"/>
    <property type="evidence" value="ECO:0007669"/>
    <property type="project" value="UniProtKB-SubCell"/>
</dbReference>
<dbReference type="EC" id="5.4.3.8" evidence="7"/>
<dbReference type="AlphaFoldDB" id="A0A5N0TCM1"/>
<dbReference type="Gene3D" id="3.90.1150.10">
    <property type="entry name" value="Aspartate Aminotransferase, domain 1"/>
    <property type="match status" value="1"/>
</dbReference>
<comment type="subcellular location">
    <subcellularLocation>
        <location evidence="7">Cytoplasm</location>
    </subcellularLocation>
</comment>
<feature type="modified residue" description="N6-(pyridoxal phosphate)lysine" evidence="7">
    <location>
        <position position="265"/>
    </location>
</feature>
<evidence type="ECO:0000256" key="4">
    <source>
        <dbReference type="ARBA" id="ARBA00022898"/>
    </source>
</evidence>
<dbReference type="NCBIfam" id="TIGR00713">
    <property type="entry name" value="hemL"/>
    <property type="match status" value="1"/>
</dbReference>
<keyword evidence="9" id="KW-1185">Reference proteome</keyword>
<dbReference type="GO" id="GO:0006782">
    <property type="term" value="P:protoporphyrinogen IX biosynthetic process"/>
    <property type="evidence" value="ECO:0007669"/>
    <property type="project" value="UniProtKB-UniRule"/>
</dbReference>
<dbReference type="SUPFAM" id="SSF53383">
    <property type="entry name" value="PLP-dependent transferases"/>
    <property type="match status" value="1"/>
</dbReference>
<dbReference type="Pfam" id="PF00202">
    <property type="entry name" value="Aminotran_3"/>
    <property type="match status" value="1"/>
</dbReference>
<evidence type="ECO:0000256" key="3">
    <source>
        <dbReference type="ARBA" id="ARBA00008981"/>
    </source>
</evidence>
<dbReference type="InterPro" id="IPR015424">
    <property type="entry name" value="PyrdxlP-dep_Trfase"/>
</dbReference>
<comment type="subunit">
    <text evidence="7">Homodimer.</text>
</comment>
<dbReference type="NCBIfam" id="NF000818">
    <property type="entry name" value="PRK00062.1"/>
    <property type="match status" value="1"/>
</dbReference>
<evidence type="ECO:0000256" key="2">
    <source>
        <dbReference type="ARBA" id="ARBA00004819"/>
    </source>
</evidence>
<comment type="catalytic activity">
    <reaction evidence="7">
        <text>(S)-4-amino-5-oxopentanoate = 5-aminolevulinate</text>
        <dbReference type="Rhea" id="RHEA:14265"/>
        <dbReference type="ChEBI" id="CHEBI:57501"/>
        <dbReference type="ChEBI" id="CHEBI:356416"/>
        <dbReference type="EC" id="5.4.3.8"/>
    </reaction>
</comment>
<evidence type="ECO:0000256" key="6">
    <source>
        <dbReference type="ARBA" id="ARBA00023244"/>
    </source>
</evidence>
<dbReference type="PANTHER" id="PTHR43713">
    <property type="entry name" value="GLUTAMATE-1-SEMIALDEHYDE 2,1-AMINOMUTASE"/>
    <property type="match status" value="1"/>
</dbReference>
<protein>
    <recommendedName>
        <fullName evidence="7">Glutamate-1-semialdehyde 2,1-aminomutase</fullName>
        <shortName evidence="7">GSA</shortName>
        <ecNumber evidence="7">5.4.3.8</ecNumber>
    </recommendedName>
    <alternativeName>
        <fullName evidence="7">Glutamate-1-semialdehyde aminotransferase</fullName>
        <shortName evidence="7">GSA-AT</shortName>
    </alternativeName>
</protein>
<dbReference type="PROSITE" id="PS00600">
    <property type="entry name" value="AA_TRANSFER_CLASS_3"/>
    <property type="match status" value="1"/>
</dbReference>
<gene>
    <name evidence="7 8" type="primary">hemL</name>
    <name evidence="8" type="ORF">F3N42_09785</name>
</gene>
<dbReference type="UniPathway" id="UPA00251">
    <property type="reaction ID" value="UER00317"/>
</dbReference>
<dbReference type="InterPro" id="IPR015421">
    <property type="entry name" value="PyrdxlP-dep_Trfase_major"/>
</dbReference>
<dbReference type="Proteomes" id="UP000325372">
    <property type="component" value="Unassembled WGS sequence"/>
</dbReference>
<dbReference type="InterPro" id="IPR005814">
    <property type="entry name" value="Aminotrans_3"/>
</dbReference>
<dbReference type="GO" id="GO:0042286">
    <property type="term" value="F:glutamate-1-semialdehyde 2,1-aminomutase activity"/>
    <property type="evidence" value="ECO:0007669"/>
    <property type="project" value="UniProtKB-UniRule"/>
</dbReference>
<comment type="caution">
    <text evidence="8">The sequence shown here is derived from an EMBL/GenBank/DDBJ whole genome shotgun (WGS) entry which is preliminary data.</text>
</comment>
<comment type="similarity">
    <text evidence="3 7">Belongs to the class-III pyridoxal-phosphate-dependent aminotransferase family. HemL subfamily.</text>
</comment>
<keyword evidence="5 7" id="KW-0413">Isomerase</keyword>